<dbReference type="RefSeq" id="WP_371872237.1">
    <property type="nucleotide sequence ID" value="NZ_BAABGO010000052.1"/>
</dbReference>
<evidence type="ECO:0000259" key="1">
    <source>
        <dbReference type="Pfam" id="PF09348"/>
    </source>
</evidence>
<comment type="caution">
    <text evidence="2">The sequence shown here is derived from an EMBL/GenBank/DDBJ whole genome shotgun (WGS) entry which is preliminary data.</text>
</comment>
<protein>
    <recommendedName>
        <fullName evidence="1">DUF1990 domain-containing protein</fullName>
    </recommendedName>
</protein>
<dbReference type="AlphaFoldDB" id="A0A6V8K9M8"/>
<evidence type="ECO:0000313" key="3">
    <source>
        <dbReference type="Proteomes" id="UP000482800"/>
    </source>
</evidence>
<dbReference type="EMBL" id="BLPF01000002">
    <property type="protein sequence ID" value="GFJ81922.1"/>
    <property type="molecule type" value="Genomic_DNA"/>
</dbReference>
<keyword evidence="3" id="KW-1185">Reference proteome</keyword>
<reference evidence="2 3" key="2">
    <citation type="submission" date="2020-03" db="EMBL/GenBank/DDBJ databases">
        <authorList>
            <person name="Ichikawa N."/>
            <person name="Kimura A."/>
            <person name="Kitahashi Y."/>
            <person name="Uohara A."/>
        </authorList>
    </citation>
    <scope>NUCLEOTIDE SEQUENCE [LARGE SCALE GENOMIC DNA]</scope>
    <source>
        <strain evidence="2 3">NBRC 108639</strain>
    </source>
</reference>
<dbReference type="Pfam" id="PF09348">
    <property type="entry name" value="DUF1990"/>
    <property type="match status" value="1"/>
</dbReference>
<dbReference type="Proteomes" id="UP000482800">
    <property type="component" value="Unassembled WGS sequence"/>
</dbReference>
<evidence type="ECO:0000313" key="2">
    <source>
        <dbReference type="EMBL" id="GFJ81922.1"/>
    </source>
</evidence>
<sequence>MLASVIGGVLPGGYGDRVWRRSGRSFADLALAALTYQEVGPTRNHPLPAGYGHVRRDVRVGAGRVVFERAV</sequence>
<accession>A0A6V8K9M8</accession>
<dbReference type="InterPro" id="IPR018960">
    <property type="entry name" value="DUF1990"/>
</dbReference>
<reference evidence="2 3" key="1">
    <citation type="submission" date="2020-03" db="EMBL/GenBank/DDBJ databases">
        <title>Whole genome shotgun sequence of Phytohabitans houttuyneae NBRC 108639.</title>
        <authorList>
            <person name="Komaki H."/>
            <person name="Tamura T."/>
        </authorList>
    </citation>
    <scope>NUCLEOTIDE SEQUENCE [LARGE SCALE GENOMIC DNA]</scope>
    <source>
        <strain evidence="2 3">NBRC 108639</strain>
    </source>
</reference>
<proteinExistence type="predicted"/>
<feature type="domain" description="DUF1990" evidence="1">
    <location>
        <begin position="35"/>
        <end position="70"/>
    </location>
</feature>
<name>A0A6V8K9M8_9ACTN</name>
<organism evidence="2 3">
    <name type="scientific">Phytohabitans houttuyneae</name>
    <dbReference type="NCBI Taxonomy" id="1076126"/>
    <lineage>
        <taxon>Bacteria</taxon>
        <taxon>Bacillati</taxon>
        <taxon>Actinomycetota</taxon>
        <taxon>Actinomycetes</taxon>
        <taxon>Micromonosporales</taxon>
        <taxon>Micromonosporaceae</taxon>
    </lineage>
</organism>
<gene>
    <name evidence="2" type="ORF">Phou_061020</name>
</gene>